<evidence type="ECO:0000313" key="1">
    <source>
        <dbReference type="EMBL" id="CAG8650923.1"/>
    </source>
</evidence>
<name>A0ACA9NH64_9GLOM</name>
<evidence type="ECO:0000313" key="2">
    <source>
        <dbReference type="Proteomes" id="UP000789860"/>
    </source>
</evidence>
<keyword evidence="2" id="KW-1185">Reference proteome</keyword>
<gene>
    <name evidence="1" type="ORF">SCALOS_LOCUS8661</name>
</gene>
<organism evidence="1 2">
    <name type="scientific">Scutellospora calospora</name>
    <dbReference type="NCBI Taxonomy" id="85575"/>
    <lineage>
        <taxon>Eukaryota</taxon>
        <taxon>Fungi</taxon>
        <taxon>Fungi incertae sedis</taxon>
        <taxon>Mucoromycota</taxon>
        <taxon>Glomeromycotina</taxon>
        <taxon>Glomeromycetes</taxon>
        <taxon>Diversisporales</taxon>
        <taxon>Gigasporaceae</taxon>
        <taxon>Scutellospora</taxon>
    </lineage>
</organism>
<protein>
    <submittedName>
        <fullName evidence="1">4158_t:CDS:1</fullName>
    </submittedName>
</protein>
<sequence>MSMSDKESIEKFYMKQFVEQIEKNDISSNNNNSRNFLNEIVNELCNLYEKERLN</sequence>
<comment type="caution">
    <text evidence="1">The sequence shown here is derived from an EMBL/GenBank/DDBJ whole genome shotgun (WGS) entry which is preliminary data.</text>
</comment>
<reference evidence="1" key="1">
    <citation type="submission" date="2021-06" db="EMBL/GenBank/DDBJ databases">
        <authorList>
            <person name="Kallberg Y."/>
            <person name="Tangrot J."/>
            <person name="Rosling A."/>
        </authorList>
    </citation>
    <scope>NUCLEOTIDE SEQUENCE</scope>
    <source>
        <strain evidence="1">AU212A</strain>
    </source>
</reference>
<feature type="non-terminal residue" evidence="1">
    <location>
        <position position="54"/>
    </location>
</feature>
<proteinExistence type="predicted"/>
<dbReference type="Proteomes" id="UP000789860">
    <property type="component" value="Unassembled WGS sequence"/>
</dbReference>
<dbReference type="EMBL" id="CAJVPM010023757">
    <property type="protein sequence ID" value="CAG8650923.1"/>
    <property type="molecule type" value="Genomic_DNA"/>
</dbReference>
<accession>A0ACA9NH64</accession>